<accession>A0AAW7IGZ1</accession>
<gene>
    <name evidence="1" type="ORF">QUF89_24980</name>
</gene>
<comment type="caution">
    <text evidence="1">The sequence shown here is derived from an EMBL/GenBank/DDBJ whole genome shotgun (WGS) entry which is preliminary data.</text>
</comment>
<dbReference type="AlphaFoldDB" id="A0AAW7IGZ1"/>
<dbReference type="Proteomes" id="UP001234602">
    <property type="component" value="Unassembled WGS sequence"/>
</dbReference>
<protein>
    <submittedName>
        <fullName evidence="1">Uncharacterized protein</fullName>
    </submittedName>
</protein>
<organism evidence="1 2">
    <name type="scientific">Peribacillus simplex</name>
    <dbReference type="NCBI Taxonomy" id="1478"/>
    <lineage>
        <taxon>Bacteria</taxon>
        <taxon>Bacillati</taxon>
        <taxon>Bacillota</taxon>
        <taxon>Bacilli</taxon>
        <taxon>Bacillales</taxon>
        <taxon>Bacillaceae</taxon>
        <taxon>Peribacillus</taxon>
    </lineage>
</organism>
<reference evidence="1" key="1">
    <citation type="submission" date="2023-06" db="EMBL/GenBank/DDBJ databases">
        <title>Comparative genomics of Bacillaceae isolates and their secondary metabolite potential.</title>
        <authorList>
            <person name="Song L."/>
            <person name="Nielsen L.J."/>
            <person name="Mohite O."/>
            <person name="Xu X."/>
            <person name="Weber T."/>
            <person name="Kovacs A.T."/>
        </authorList>
    </citation>
    <scope>NUCLEOTIDE SEQUENCE</scope>
    <source>
        <strain evidence="1">D8_B_37</strain>
    </source>
</reference>
<name>A0AAW7IGZ1_9BACI</name>
<proteinExistence type="predicted"/>
<dbReference type="EMBL" id="JAUCEY010000008">
    <property type="protein sequence ID" value="MDM5455350.1"/>
    <property type="molecule type" value="Genomic_DNA"/>
</dbReference>
<evidence type="ECO:0000313" key="1">
    <source>
        <dbReference type="EMBL" id="MDM5455350.1"/>
    </source>
</evidence>
<sequence length="68" mass="8078">MNSTLLLVNLEQILVNFTLLLAIGANTREFHAFTREFGANTREFHAFTRDWSKYREFHAFTCDWSKYS</sequence>
<evidence type="ECO:0000313" key="2">
    <source>
        <dbReference type="Proteomes" id="UP001234602"/>
    </source>
</evidence>